<gene>
    <name evidence="1" type="ORF">PHMEG_00020042</name>
</gene>
<proteinExistence type="predicted"/>
<evidence type="ECO:0000313" key="1">
    <source>
        <dbReference type="EMBL" id="OWZ07553.1"/>
    </source>
</evidence>
<accession>A0A225VQ42</accession>
<reference evidence="2" key="1">
    <citation type="submission" date="2017-03" db="EMBL/GenBank/DDBJ databases">
        <title>Phytopthora megakarya and P. palmivora, two closely related causual agents of cacao black pod achieved similar genome size and gene model numbers by different mechanisms.</title>
        <authorList>
            <person name="Ali S."/>
            <person name="Shao J."/>
            <person name="Larry D.J."/>
            <person name="Kronmiller B."/>
            <person name="Shen D."/>
            <person name="Strem M.D."/>
            <person name="Melnick R.L."/>
            <person name="Guiltinan M.J."/>
            <person name="Tyler B.M."/>
            <person name="Meinhardt L.W."/>
            <person name="Bailey B.A."/>
        </authorList>
    </citation>
    <scope>NUCLEOTIDE SEQUENCE [LARGE SCALE GENOMIC DNA]</scope>
    <source>
        <strain evidence="2">zdho120</strain>
    </source>
</reference>
<sequence>MGIVLLQTHEGCEKKEENARFQADLYMTALRTNRFRELERSQKVVIVMDNAQHKVTWRR</sequence>
<organism evidence="1 2">
    <name type="scientific">Phytophthora megakarya</name>
    <dbReference type="NCBI Taxonomy" id="4795"/>
    <lineage>
        <taxon>Eukaryota</taxon>
        <taxon>Sar</taxon>
        <taxon>Stramenopiles</taxon>
        <taxon>Oomycota</taxon>
        <taxon>Peronosporomycetes</taxon>
        <taxon>Peronosporales</taxon>
        <taxon>Peronosporaceae</taxon>
        <taxon>Phytophthora</taxon>
    </lineage>
</organism>
<dbReference type="EMBL" id="NBNE01003493">
    <property type="protein sequence ID" value="OWZ07553.1"/>
    <property type="molecule type" value="Genomic_DNA"/>
</dbReference>
<dbReference type="AlphaFoldDB" id="A0A225VQ42"/>
<keyword evidence="2" id="KW-1185">Reference proteome</keyword>
<name>A0A225VQ42_9STRA</name>
<evidence type="ECO:0000313" key="2">
    <source>
        <dbReference type="Proteomes" id="UP000198211"/>
    </source>
</evidence>
<dbReference type="Proteomes" id="UP000198211">
    <property type="component" value="Unassembled WGS sequence"/>
</dbReference>
<dbReference type="OrthoDB" id="104479at2759"/>
<comment type="caution">
    <text evidence="1">The sequence shown here is derived from an EMBL/GenBank/DDBJ whole genome shotgun (WGS) entry which is preliminary data.</text>
</comment>
<protein>
    <submittedName>
        <fullName evidence="1">Uncharacterized protein</fullName>
    </submittedName>
</protein>